<protein>
    <submittedName>
        <fullName evidence="6">Trypsin-like peptidase domain-containing protein</fullName>
    </submittedName>
</protein>
<gene>
    <name evidence="6" type="ORF">WMO75_06710</name>
</gene>
<feature type="compositionally biased region" description="Low complexity" evidence="4">
    <location>
        <begin position="1"/>
        <end position="12"/>
    </location>
</feature>
<dbReference type="InterPro" id="IPR009003">
    <property type="entry name" value="Peptidase_S1_PA"/>
</dbReference>
<dbReference type="PRINTS" id="PR00834">
    <property type="entry name" value="PROTEASES2C"/>
</dbReference>
<dbReference type="PANTHER" id="PTHR43343">
    <property type="entry name" value="PEPTIDASE S12"/>
    <property type="match status" value="1"/>
</dbReference>
<dbReference type="PROSITE" id="PS50106">
    <property type="entry name" value="PDZ"/>
    <property type="match status" value="1"/>
</dbReference>
<comment type="caution">
    <text evidence="6">The sequence shown here is derived from an EMBL/GenBank/DDBJ whole genome shotgun (WGS) entry which is preliminary data.</text>
</comment>
<feature type="compositionally biased region" description="Basic and acidic residues" evidence="4">
    <location>
        <begin position="79"/>
        <end position="96"/>
    </location>
</feature>
<feature type="region of interest" description="Disordered" evidence="4">
    <location>
        <begin position="1"/>
        <end position="26"/>
    </location>
</feature>
<dbReference type="EMBL" id="JBBMEI010000016">
    <property type="protein sequence ID" value="MEQ2358029.1"/>
    <property type="molecule type" value="Genomic_DNA"/>
</dbReference>
<dbReference type="SUPFAM" id="SSF50156">
    <property type="entry name" value="PDZ domain-like"/>
    <property type="match status" value="1"/>
</dbReference>
<feature type="region of interest" description="Disordered" evidence="4">
    <location>
        <begin position="65"/>
        <end position="101"/>
    </location>
</feature>
<dbReference type="InterPro" id="IPR001478">
    <property type="entry name" value="PDZ"/>
</dbReference>
<keyword evidence="2" id="KW-0645">Protease</keyword>
<dbReference type="InterPro" id="IPR036034">
    <property type="entry name" value="PDZ_sf"/>
</dbReference>
<accession>A0ABV1AIN7</accession>
<reference evidence="6 7" key="1">
    <citation type="submission" date="2024-03" db="EMBL/GenBank/DDBJ databases">
        <title>Human intestinal bacterial collection.</title>
        <authorList>
            <person name="Pauvert C."/>
            <person name="Hitch T.C.A."/>
            <person name="Clavel T."/>
        </authorList>
    </citation>
    <scope>NUCLEOTIDE SEQUENCE [LARGE SCALE GENOMIC DNA]</scope>
    <source>
        <strain evidence="6 7">CLA-AA-H95</strain>
    </source>
</reference>
<feature type="region of interest" description="Disordered" evidence="4">
    <location>
        <begin position="436"/>
        <end position="481"/>
    </location>
</feature>
<dbReference type="Gene3D" id="2.40.10.10">
    <property type="entry name" value="Trypsin-like serine proteases"/>
    <property type="match status" value="2"/>
</dbReference>
<dbReference type="SMART" id="SM00228">
    <property type="entry name" value="PDZ"/>
    <property type="match status" value="1"/>
</dbReference>
<evidence type="ECO:0000313" key="7">
    <source>
        <dbReference type="Proteomes" id="UP001446032"/>
    </source>
</evidence>
<evidence type="ECO:0000259" key="5">
    <source>
        <dbReference type="PROSITE" id="PS50106"/>
    </source>
</evidence>
<proteinExistence type="inferred from homology"/>
<evidence type="ECO:0000313" key="6">
    <source>
        <dbReference type="EMBL" id="MEQ2358029.1"/>
    </source>
</evidence>
<dbReference type="InterPro" id="IPR051201">
    <property type="entry name" value="Chloro_Bact_Ser_Proteases"/>
</dbReference>
<name>A0ABV1AIN7_9FIRM</name>
<keyword evidence="7" id="KW-1185">Reference proteome</keyword>
<evidence type="ECO:0000256" key="4">
    <source>
        <dbReference type="SAM" id="MobiDB-lite"/>
    </source>
</evidence>
<feature type="compositionally biased region" description="Polar residues" evidence="4">
    <location>
        <begin position="65"/>
        <end position="78"/>
    </location>
</feature>
<sequence>MTDMNNRSMNDNNENRNNDPKERMRKKVKKAAGIALCAVLAGGLAAGSFEGVNALTGWNSSSVEAASSNKENTTLLQTKSDKKDKSDSSDESDSSKTKGSLDVSDIAAEGMKSVVAITTKSVQDVQNYLGYYGFGGSQGYTTQQEVEGSGSGIIIGKNDDSLLIATNYHVVDGADTVSVTCIDGETYEATVNGYDEDKDLAVVSVALSDISDDTMDQIQVATMGSSDDLKVGEQVVAIGNALGYGQSVTTGIVSAKNRKLNSDGSEESEDSDAVNLIQTDAAINPGNSGGALLNMDGEVVGINSAKLASTEVEGMGYAISISDVTDTLEQLMNETPRDKVDNHGVLGITGMSVSEEASQYYGVPEGVLVSEVTEGGAADKAGIKAKSIITEFDGKRVRSIDELVSRLEYYEPGEEVDVTIEVANGDSYKEKTVTVTLGENPDADSQDSKDESKDDQDQGKPDDQGDGNQDQDEEQFGDSTDSLLQDFLENGTSYERYYNVW</sequence>
<dbReference type="InterPro" id="IPR043504">
    <property type="entry name" value="Peptidase_S1_PA_chymotrypsin"/>
</dbReference>
<comment type="similarity">
    <text evidence="1">Belongs to the peptidase S1C family.</text>
</comment>
<dbReference type="RefSeq" id="WP_022213752.1">
    <property type="nucleotide sequence ID" value="NZ_JBBMEI010000016.1"/>
</dbReference>
<evidence type="ECO:0000256" key="2">
    <source>
        <dbReference type="ARBA" id="ARBA00022670"/>
    </source>
</evidence>
<feature type="compositionally biased region" description="Basic and acidic residues" evidence="4">
    <location>
        <begin position="13"/>
        <end position="22"/>
    </location>
</feature>
<dbReference type="Pfam" id="PF13365">
    <property type="entry name" value="Trypsin_2"/>
    <property type="match status" value="1"/>
</dbReference>
<feature type="domain" description="PDZ" evidence="5">
    <location>
        <begin position="347"/>
        <end position="408"/>
    </location>
</feature>
<dbReference type="InterPro" id="IPR001940">
    <property type="entry name" value="Peptidase_S1C"/>
</dbReference>
<dbReference type="Pfam" id="PF13180">
    <property type="entry name" value="PDZ_2"/>
    <property type="match status" value="1"/>
</dbReference>
<evidence type="ECO:0000256" key="3">
    <source>
        <dbReference type="ARBA" id="ARBA00022801"/>
    </source>
</evidence>
<evidence type="ECO:0000256" key="1">
    <source>
        <dbReference type="ARBA" id="ARBA00010541"/>
    </source>
</evidence>
<dbReference type="PANTHER" id="PTHR43343:SF3">
    <property type="entry name" value="PROTEASE DO-LIKE 8, CHLOROPLASTIC"/>
    <property type="match status" value="1"/>
</dbReference>
<dbReference type="Proteomes" id="UP001446032">
    <property type="component" value="Unassembled WGS sequence"/>
</dbReference>
<dbReference type="SUPFAM" id="SSF50494">
    <property type="entry name" value="Trypsin-like serine proteases"/>
    <property type="match status" value="1"/>
</dbReference>
<feature type="compositionally biased region" description="Basic and acidic residues" evidence="4">
    <location>
        <begin position="446"/>
        <end position="463"/>
    </location>
</feature>
<organism evidence="6 7">
    <name type="scientific">Blautia intestinihominis</name>
    <dbReference type="NCBI Taxonomy" id="3133152"/>
    <lineage>
        <taxon>Bacteria</taxon>
        <taxon>Bacillati</taxon>
        <taxon>Bacillota</taxon>
        <taxon>Clostridia</taxon>
        <taxon>Lachnospirales</taxon>
        <taxon>Lachnospiraceae</taxon>
        <taxon>Blautia</taxon>
    </lineage>
</organism>
<keyword evidence="3" id="KW-0378">Hydrolase</keyword>
<dbReference type="Gene3D" id="2.30.42.10">
    <property type="match status" value="1"/>
</dbReference>